<keyword evidence="6" id="KW-0012">Acyltransferase</keyword>
<sequence length="289" mass="31485">MAGRIAERITDAGLRAALGAAAALPYERRIPAFGALTARLAAPAAGWRRRIEDNLDLAWPELSPHERARIVREVPDNAGRTIAETYAGAPFLRRVRDLPLTGPGADALERARAEGRPVVGVTAHLGNYNAARAAIAGTGWDFAALYRPMRNPYVEAHYKAAMESIAGPVHPRGRQGMAAIIRHLKAGGFFAILADLHVYDAPLLRFFGRPARTSVAAAELAGRHGALLVPFYGIRQPNGLDFEVRIGAEVPGGTPEARMQHLNDDLEALVREVPGQWFWVHRRWKAAAR</sequence>
<dbReference type="GO" id="GO:0009247">
    <property type="term" value="P:glycolipid biosynthetic process"/>
    <property type="evidence" value="ECO:0007669"/>
    <property type="project" value="UniProtKB-ARBA"/>
</dbReference>
<organism evidence="7 8">
    <name type="scientific">Hasllibacter halocynthiae</name>
    <dbReference type="NCBI Taxonomy" id="595589"/>
    <lineage>
        <taxon>Bacteria</taxon>
        <taxon>Pseudomonadati</taxon>
        <taxon>Pseudomonadota</taxon>
        <taxon>Alphaproteobacteria</taxon>
        <taxon>Rhodobacterales</taxon>
        <taxon>Roseobacteraceae</taxon>
        <taxon>Hasllibacter</taxon>
    </lineage>
</organism>
<dbReference type="Proteomes" id="UP000238801">
    <property type="component" value="Unassembled WGS sequence"/>
</dbReference>
<dbReference type="AlphaFoldDB" id="A0A2T0X8X5"/>
<evidence type="ECO:0000256" key="4">
    <source>
        <dbReference type="ARBA" id="ARBA00022679"/>
    </source>
</evidence>
<dbReference type="GO" id="GO:0005886">
    <property type="term" value="C:plasma membrane"/>
    <property type="evidence" value="ECO:0007669"/>
    <property type="project" value="UniProtKB-SubCell"/>
</dbReference>
<reference evidence="7 8" key="1">
    <citation type="submission" date="2018-03" db="EMBL/GenBank/DDBJ databases">
        <title>Genomic Encyclopedia of Archaeal and Bacterial Type Strains, Phase II (KMG-II): from individual species to whole genera.</title>
        <authorList>
            <person name="Goeker M."/>
        </authorList>
    </citation>
    <scope>NUCLEOTIDE SEQUENCE [LARGE SCALE GENOMIC DNA]</scope>
    <source>
        <strain evidence="7 8">DSM 29318</strain>
    </source>
</reference>
<dbReference type="RefSeq" id="WP_106159783.1">
    <property type="nucleotide sequence ID" value="NZ_PVTT01000001.1"/>
</dbReference>
<proteinExistence type="predicted"/>
<evidence type="ECO:0000256" key="2">
    <source>
        <dbReference type="ARBA" id="ARBA00022475"/>
    </source>
</evidence>
<evidence type="ECO:0000313" key="8">
    <source>
        <dbReference type="Proteomes" id="UP000238801"/>
    </source>
</evidence>
<dbReference type="PANTHER" id="PTHR30606:SF10">
    <property type="entry name" value="PHOSPHATIDYLINOSITOL MANNOSIDE ACYLTRANSFERASE"/>
    <property type="match status" value="1"/>
</dbReference>
<gene>
    <name evidence="7" type="ORF">BCF33_1020</name>
</gene>
<dbReference type="PANTHER" id="PTHR30606">
    <property type="entry name" value="LIPID A BIOSYNTHESIS LAUROYL ACYLTRANSFERASE"/>
    <property type="match status" value="1"/>
</dbReference>
<evidence type="ECO:0000256" key="5">
    <source>
        <dbReference type="ARBA" id="ARBA00023136"/>
    </source>
</evidence>
<dbReference type="InterPro" id="IPR004960">
    <property type="entry name" value="LipA_acyltrans"/>
</dbReference>
<accession>A0A2T0X8X5</accession>
<keyword evidence="2" id="KW-1003">Cell membrane</keyword>
<dbReference type="GO" id="GO:0016746">
    <property type="term" value="F:acyltransferase activity"/>
    <property type="evidence" value="ECO:0007669"/>
    <property type="project" value="UniProtKB-KW"/>
</dbReference>
<protein>
    <submittedName>
        <fullName evidence="7">KDO2-lipid IV(A) lauroyltransferase</fullName>
    </submittedName>
</protein>
<dbReference type="CDD" id="cd07984">
    <property type="entry name" value="LPLAT_LABLAT-like"/>
    <property type="match status" value="1"/>
</dbReference>
<evidence type="ECO:0000256" key="1">
    <source>
        <dbReference type="ARBA" id="ARBA00004533"/>
    </source>
</evidence>
<dbReference type="OrthoDB" id="9801955at2"/>
<keyword evidence="5" id="KW-0472">Membrane</keyword>
<name>A0A2T0X8X5_9RHOB</name>
<evidence type="ECO:0000256" key="3">
    <source>
        <dbReference type="ARBA" id="ARBA00022519"/>
    </source>
</evidence>
<keyword evidence="8" id="KW-1185">Reference proteome</keyword>
<keyword evidence="4 7" id="KW-0808">Transferase</keyword>
<evidence type="ECO:0000313" key="7">
    <source>
        <dbReference type="EMBL" id="PRY95401.1"/>
    </source>
</evidence>
<keyword evidence="3" id="KW-0997">Cell inner membrane</keyword>
<comment type="subcellular location">
    <subcellularLocation>
        <location evidence="1">Cell inner membrane</location>
    </subcellularLocation>
</comment>
<comment type="caution">
    <text evidence="7">The sequence shown here is derived from an EMBL/GenBank/DDBJ whole genome shotgun (WGS) entry which is preliminary data.</text>
</comment>
<evidence type="ECO:0000256" key="6">
    <source>
        <dbReference type="ARBA" id="ARBA00023315"/>
    </source>
</evidence>
<dbReference type="EMBL" id="PVTT01000001">
    <property type="protein sequence ID" value="PRY95401.1"/>
    <property type="molecule type" value="Genomic_DNA"/>
</dbReference>
<dbReference type="Pfam" id="PF03279">
    <property type="entry name" value="Lip_A_acyltrans"/>
    <property type="match status" value="1"/>
</dbReference>